<reference evidence="2 3" key="1">
    <citation type="submission" date="2024-01" db="EMBL/GenBank/DDBJ databases">
        <title>The genomes of 5 underutilized Papilionoideae crops provide insights into root nodulation and disease resistanc.</title>
        <authorList>
            <person name="Jiang F."/>
        </authorList>
    </citation>
    <scope>NUCLEOTIDE SEQUENCE [LARGE SCALE GENOMIC DNA]</scope>
    <source>
        <strain evidence="2">JINMINGXINNONG_FW02</strain>
        <tissue evidence="2">Leaves</tissue>
    </source>
</reference>
<dbReference type="AlphaFoldDB" id="A0AAN9QZ60"/>
<feature type="compositionally biased region" description="Basic and acidic residues" evidence="1">
    <location>
        <begin position="10"/>
        <end position="21"/>
    </location>
</feature>
<evidence type="ECO:0000256" key="1">
    <source>
        <dbReference type="SAM" id="MobiDB-lite"/>
    </source>
</evidence>
<dbReference type="EMBL" id="JAYMYR010000008">
    <property type="protein sequence ID" value="KAK7348318.1"/>
    <property type="molecule type" value="Genomic_DNA"/>
</dbReference>
<protein>
    <submittedName>
        <fullName evidence="2">Uncharacterized protein</fullName>
    </submittedName>
</protein>
<comment type="caution">
    <text evidence="2">The sequence shown here is derived from an EMBL/GenBank/DDBJ whole genome shotgun (WGS) entry which is preliminary data.</text>
</comment>
<evidence type="ECO:0000313" key="3">
    <source>
        <dbReference type="Proteomes" id="UP001374584"/>
    </source>
</evidence>
<accession>A0AAN9QZ60</accession>
<organism evidence="2 3">
    <name type="scientific">Phaseolus coccineus</name>
    <name type="common">Scarlet runner bean</name>
    <name type="synonym">Phaseolus multiflorus</name>
    <dbReference type="NCBI Taxonomy" id="3886"/>
    <lineage>
        <taxon>Eukaryota</taxon>
        <taxon>Viridiplantae</taxon>
        <taxon>Streptophyta</taxon>
        <taxon>Embryophyta</taxon>
        <taxon>Tracheophyta</taxon>
        <taxon>Spermatophyta</taxon>
        <taxon>Magnoliopsida</taxon>
        <taxon>eudicotyledons</taxon>
        <taxon>Gunneridae</taxon>
        <taxon>Pentapetalae</taxon>
        <taxon>rosids</taxon>
        <taxon>fabids</taxon>
        <taxon>Fabales</taxon>
        <taxon>Fabaceae</taxon>
        <taxon>Papilionoideae</taxon>
        <taxon>50 kb inversion clade</taxon>
        <taxon>NPAAA clade</taxon>
        <taxon>indigoferoid/millettioid clade</taxon>
        <taxon>Phaseoleae</taxon>
        <taxon>Phaseolus</taxon>
    </lineage>
</organism>
<proteinExistence type="predicted"/>
<gene>
    <name evidence="2" type="ORF">VNO80_22869</name>
</gene>
<dbReference type="Proteomes" id="UP001374584">
    <property type="component" value="Unassembled WGS sequence"/>
</dbReference>
<evidence type="ECO:0000313" key="2">
    <source>
        <dbReference type="EMBL" id="KAK7348318.1"/>
    </source>
</evidence>
<name>A0AAN9QZ60_PHACN</name>
<keyword evidence="3" id="KW-1185">Reference proteome</keyword>
<feature type="region of interest" description="Disordered" evidence="1">
    <location>
        <begin position="1"/>
        <end position="36"/>
    </location>
</feature>
<sequence length="159" mass="18546">MEQQKMKRARQGEDESQKEWYENENNVNAKRRDVRGMKFMKDVEKEKKEKQKAGCSSDARDSQLALGVFDFPWLKDGVRCKSEDYFLDFEDNFSSLLEQEDASSKASSVDLSKAYGLFETQTPEDKLEDIAWQPFESDMVEHEAEDLDCIWSSLLKHPL</sequence>